<reference evidence="7" key="1">
    <citation type="submission" date="2025-08" db="UniProtKB">
        <authorList>
            <consortium name="Ensembl"/>
        </authorList>
    </citation>
    <scope>IDENTIFICATION</scope>
</reference>
<dbReference type="SMART" id="SM00110">
    <property type="entry name" value="C1Q"/>
    <property type="match status" value="1"/>
</dbReference>
<dbReference type="PANTHER" id="PTHR15427">
    <property type="entry name" value="EMILIN ELASTIN MICROFIBRIL INTERFACE-LOCATED PROTEIN ELASTIN MICROFIBRIL INTERFACER"/>
    <property type="match status" value="1"/>
</dbReference>
<evidence type="ECO:0000256" key="1">
    <source>
        <dbReference type="ARBA" id="ARBA00004498"/>
    </source>
</evidence>
<keyword evidence="8" id="KW-1185">Reference proteome</keyword>
<reference evidence="7" key="2">
    <citation type="submission" date="2025-09" db="UniProtKB">
        <authorList>
            <consortium name="Ensembl"/>
        </authorList>
    </citation>
    <scope>IDENTIFICATION</scope>
</reference>
<feature type="compositionally biased region" description="Basic and acidic residues" evidence="5">
    <location>
        <begin position="32"/>
        <end position="41"/>
    </location>
</feature>
<evidence type="ECO:0000313" key="7">
    <source>
        <dbReference type="Ensembl" id="ENSDLAP00005042989.1"/>
    </source>
</evidence>
<dbReference type="InterPro" id="IPR001073">
    <property type="entry name" value="C1q_dom"/>
</dbReference>
<evidence type="ECO:0000313" key="8">
    <source>
        <dbReference type="Proteomes" id="UP000694389"/>
    </source>
</evidence>
<protein>
    <recommendedName>
        <fullName evidence="6">C1q domain-containing protein</fullName>
    </recommendedName>
</protein>
<organism evidence="7 8">
    <name type="scientific">Dicentrarchus labrax</name>
    <name type="common">European seabass</name>
    <name type="synonym">Morone labrax</name>
    <dbReference type="NCBI Taxonomy" id="13489"/>
    <lineage>
        <taxon>Eukaryota</taxon>
        <taxon>Metazoa</taxon>
        <taxon>Chordata</taxon>
        <taxon>Craniata</taxon>
        <taxon>Vertebrata</taxon>
        <taxon>Euteleostomi</taxon>
        <taxon>Actinopterygii</taxon>
        <taxon>Neopterygii</taxon>
        <taxon>Teleostei</taxon>
        <taxon>Neoteleostei</taxon>
        <taxon>Acanthomorphata</taxon>
        <taxon>Eupercaria</taxon>
        <taxon>Moronidae</taxon>
        <taxon>Dicentrarchus</taxon>
    </lineage>
</organism>
<dbReference type="PROSITE" id="PS50871">
    <property type="entry name" value="C1Q"/>
    <property type="match status" value="1"/>
</dbReference>
<dbReference type="Pfam" id="PF00386">
    <property type="entry name" value="C1q"/>
    <property type="match status" value="1"/>
</dbReference>
<name>A0A8C4HHZ5_DICLA</name>
<accession>A0A8C4HHZ5</accession>
<evidence type="ECO:0000256" key="4">
    <source>
        <dbReference type="ARBA" id="ARBA00022729"/>
    </source>
</evidence>
<evidence type="ECO:0000256" key="5">
    <source>
        <dbReference type="SAM" id="MobiDB-lite"/>
    </source>
</evidence>
<dbReference type="InterPro" id="IPR050392">
    <property type="entry name" value="Collagen/C1q_domain"/>
</dbReference>
<keyword evidence="3" id="KW-0272">Extracellular matrix</keyword>
<comment type="subcellular location">
    <subcellularLocation>
        <location evidence="1">Secreted</location>
        <location evidence="1">Extracellular space</location>
        <location evidence="1">Extracellular matrix</location>
    </subcellularLocation>
</comment>
<evidence type="ECO:0000256" key="2">
    <source>
        <dbReference type="ARBA" id="ARBA00022525"/>
    </source>
</evidence>
<dbReference type="PANTHER" id="PTHR15427:SF28">
    <property type="entry name" value="COMPLEMENT C1Q TUMOR NECROSIS FACTOR-RELATED PROTEIN 2"/>
    <property type="match status" value="1"/>
</dbReference>
<sequence length="241" mass="25083">IVQGPPGLQGTPGPAGARGLPGVEGPMGPKGLKGDKGDLGRTGDPGLNGQKGDQGEQGVCECTDGADGNDGRPGENGAKGDKGDTGPMGIQGPMGLKGNMGNMGLTGQPGPCTSAIQSAFSACINQSFPMENLPVPFQHIFTNKQGHFNPSSGIYTAPVNGTYVFSFHLAVADKTLKVGLFHNFYPVVKSTETTDHSTTSQTVVLHLKMGDRVWLQVKDGTTNGMYTDRESSTHDFHMSPP</sequence>
<dbReference type="SUPFAM" id="SSF49842">
    <property type="entry name" value="TNF-like"/>
    <property type="match status" value="1"/>
</dbReference>
<feature type="region of interest" description="Disordered" evidence="5">
    <location>
        <begin position="1"/>
        <end position="90"/>
    </location>
</feature>
<dbReference type="AlphaFoldDB" id="A0A8C4HHZ5"/>
<dbReference type="PRINTS" id="PR00007">
    <property type="entry name" value="COMPLEMNTC1Q"/>
</dbReference>
<keyword evidence="2" id="KW-0964">Secreted</keyword>
<proteinExistence type="predicted"/>
<dbReference type="Proteomes" id="UP000694389">
    <property type="component" value="Unassembled WGS sequence"/>
</dbReference>
<dbReference type="InterPro" id="IPR008983">
    <property type="entry name" value="Tumour_necrosis_fac-like_dom"/>
</dbReference>
<dbReference type="Pfam" id="PF01391">
    <property type="entry name" value="Collagen"/>
    <property type="match status" value="2"/>
</dbReference>
<keyword evidence="4" id="KW-0732">Signal</keyword>
<evidence type="ECO:0000259" key="6">
    <source>
        <dbReference type="PROSITE" id="PS50871"/>
    </source>
</evidence>
<dbReference type="Gene3D" id="2.60.120.40">
    <property type="match status" value="1"/>
</dbReference>
<dbReference type="Ensembl" id="ENSDLAT00005045926.2">
    <property type="protein sequence ID" value="ENSDLAP00005042989.1"/>
    <property type="gene ID" value="ENSDLAG00005019175.2"/>
</dbReference>
<evidence type="ECO:0000256" key="3">
    <source>
        <dbReference type="ARBA" id="ARBA00022530"/>
    </source>
</evidence>
<feature type="domain" description="C1q" evidence="6">
    <location>
        <begin position="113"/>
        <end position="241"/>
    </location>
</feature>
<feature type="compositionally biased region" description="Low complexity" evidence="5">
    <location>
        <begin position="1"/>
        <end position="17"/>
    </location>
</feature>
<feature type="compositionally biased region" description="Basic and acidic residues" evidence="5">
    <location>
        <begin position="69"/>
        <end position="84"/>
    </location>
</feature>
<dbReference type="InterPro" id="IPR008160">
    <property type="entry name" value="Collagen"/>
</dbReference>
<dbReference type="GeneTree" id="ENSGT00940000155435"/>